<sequence length="512" mass="58317">MLKLLATRNGHHLQKRKPQFHLPISHLHGRSSKAPITNPAIDFILNEVQELQSSKDPTASRAQNARPPDPTHPMELPRAQISHPWLEWVGLMEQLLKAGYFEETGNENGNPFQNGKLGSKDMNHIRTACLNFARDRFDLMRCFSRKDIEVVAGSGCPSVDRKVVNSGKRLRAHVGIEERHVCSSCILRGNCERAYMKACKDGAGRTVDVMRFLLPYGLDYITNSVENKPGLNKTVKESVRRLMKEMVGFSMQDIDRDTTKVIPPTLNSSSQSNSTYQGDSRINVPVKQGNWICPKCDFLNSARNIKCLRCDVIFQQRFHKQGEDQDHFPLKKGDWICDKCNFLNFARNTRCLQCKENPPKRHLNPGEWECDSCNYINFRKNMVCLKCDHKRPKASNSSGPQAQSGHNHYQANPVDTRRFVEDKKEDQNGPSVWNEVPGVLDFPIAGGKSSLSRNAQMQERWKMDMTQKKKEIAKARDNADDFKPAMTGRSSDVLESTDDEEMAEWFGHEKSQ</sequence>
<dbReference type="GO" id="GO:0008270">
    <property type="term" value="F:zinc ion binding"/>
    <property type="evidence" value="ECO:0007669"/>
    <property type="project" value="UniProtKB-KW"/>
</dbReference>
<evidence type="ECO:0000259" key="6">
    <source>
        <dbReference type="PROSITE" id="PS50199"/>
    </source>
</evidence>
<dbReference type="PROSITE" id="PS01358">
    <property type="entry name" value="ZF_RANBP2_1"/>
    <property type="match status" value="3"/>
</dbReference>
<evidence type="ECO:0000256" key="5">
    <source>
        <dbReference type="SAM" id="MobiDB-lite"/>
    </source>
</evidence>
<keyword evidence="1" id="KW-0479">Metal-binding</keyword>
<dbReference type="Pfam" id="PF00641">
    <property type="entry name" value="Zn_ribbon_RanBP"/>
    <property type="match status" value="3"/>
</dbReference>
<dbReference type="SMART" id="SM00547">
    <property type="entry name" value="ZnF_RBZ"/>
    <property type="match status" value="3"/>
</dbReference>
<feature type="region of interest" description="Disordered" evidence="5">
    <location>
        <begin position="463"/>
        <end position="512"/>
    </location>
</feature>
<dbReference type="Proteomes" id="UP001187471">
    <property type="component" value="Unassembled WGS sequence"/>
</dbReference>
<feature type="region of interest" description="Disordered" evidence="5">
    <location>
        <begin position="52"/>
        <end position="76"/>
    </location>
</feature>
<protein>
    <recommendedName>
        <fullName evidence="6">RanBP2-type domain-containing protein</fullName>
    </recommendedName>
</protein>
<keyword evidence="3" id="KW-0862">Zinc</keyword>
<evidence type="ECO:0000313" key="8">
    <source>
        <dbReference type="Proteomes" id="UP001187471"/>
    </source>
</evidence>
<feature type="domain" description="RanBP2-type" evidence="6">
    <location>
        <begin position="364"/>
        <end position="393"/>
    </location>
</feature>
<dbReference type="PROSITE" id="PS50199">
    <property type="entry name" value="ZF_RANBP2_2"/>
    <property type="match status" value="3"/>
</dbReference>
<dbReference type="Gene3D" id="4.10.1060.10">
    <property type="entry name" value="Zinc finger, RanBP2-type"/>
    <property type="match status" value="3"/>
</dbReference>
<dbReference type="AlphaFoldDB" id="A0AA88QMN3"/>
<dbReference type="GO" id="GO:0003729">
    <property type="term" value="F:mRNA binding"/>
    <property type="evidence" value="ECO:0007669"/>
    <property type="project" value="TreeGrafter"/>
</dbReference>
<dbReference type="GO" id="GO:0005737">
    <property type="term" value="C:cytoplasm"/>
    <property type="evidence" value="ECO:0007669"/>
    <property type="project" value="TreeGrafter"/>
</dbReference>
<evidence type="ECO:0000256" key="3">
    <source>
        <dbReference type="ARBA" id="ARBA00022833"/>
    </source>
</evidence>
<keyword evidence="8" id="KW-1185">Reference proteome</keyword>
<feature type="domain" description="RanBP2-type" evidence="6">
    <location>
        <begin position="331"/>
        <end position="360"/>
    </location>
</feature>
<feature type="domain" description="RanBP2-type" evidence="6">
    <location>
        <begin position="287"/>
        <end position="310"/>
    </location>
</feature>
<feature type="compositionally biased region" description="Polar residues" evidence="5">
    <location>
        <begin position="52"/>
        <end position="63"/>
    </location>
</feature>
<comment type="caution">
    <text evidence="7">The sequence shown here is derived from an EMBL/GenBank/DDBJ whole genome shotgun (WGS) entry which is preliminary data.</text>
</comment>
<gene>
    <name evidence="7" type="ORF">RJ640_000078</name>
</gene>
<name>A0AA88QMN3_9ASTE</name>
<evidence type="ECO:0000313" key="7">
    <source>
        <dbReference type="EMBL" id="KAK2969563.1"/>
    </source>
</evidence>
<dbReference type="InterPro" id="IPR036443">
    <property type="entry name" value="Znf_RanBP2_sf"/>
</dbReference>
<evidence type="ECO:0000256" key="1">
    <source>
        <dbReference type="ARBA" id="ARBA00022723"/>
    </source>
</evidence>
<evidence type="ECO:0000256" key="2">
    <source>
        <dbReference type="ARBA" id="ARBA00022771"/>
    </source>
</evidence>
<dbReference type="EMBL" id="JAVXUO010002794">
    <property type="protein sequence ID" value="KAK2969563.1"/>
    <property type="molecule type" value="Genomic_DNA"/>
</dbReference>
<keyword evidence="2 4" id="KW-0863">Zinc-finger</keyword>
<feature type="compositionally biased region" description="Basic and acidic residues" evidence="5">
    <location>
        <begin position="463"/>
        <end position="483"/>
    </location>
</feature>
<dbReference type="InterPro" id="IPR001876">
    <property type="entry name" value="Znf_RanBP2"/>
</dbReference>
<organism evidence="7 8">
    <name type="scientific">Escallonia rubra</name>
    <dbReference type="NCBI Taxonomy" id="112253"/>
    <lineage>
        <taxon>Eukaryota</taxon>
        <taxon>Viridiplantae</taxon>
        <taxon>Streptophyta</taxon>
        <taxon>Embryophyta</taxon>
        <taxon>Tracheophyta</taxon>
        <taxon>Spermatophyta</taxon>
        <taxon>Magnoliopsida</taxon>
        <taxon>eudicotyledons</taxon>
        <taxon>Gunneridae</taxon>
        <taxon>Pentapetalae</taxon>
        <taxon>asterids</taxon>
        <taxon>campanulids</taxon>
        <taxon>Escalloniales</taxon>
        <taxon>Escalloniaceae</taxon>
        <taxon>Escallonia</taxon>
    </lineage>
</organism>
<accession>A0AA88QMN3</accession>
<proteinExistence type="predicted"/>
<dbReference type="PANTHER" id="PTHR23111">
    <property type="entry name" value="ZINC FINGER PROTEIN"/>
    <property type="match status" value="1"/>
</dbReference>
<evidence type="ECO:0000256" key="4">
    <source>
        <dbReference type="PROSITE-ProRule" id="PRU00322"/>
    </source>
</evidence>
<reference evidence="7" key="1">
    <citation type="submission" date="2022-12" db="EMBL/GenBank/DDBJ databases">
        <title>Draft genome assemblies for two species of Escallonia (Escalloniales).</title>
        <authorList>
            <person name="Chanderbali A."/>
            <person name="Dervinis C."/>
            <person name="Anghel I."/>
            <person name="Soltis D."/>
            <person name="Soltis P."/>
            <person name="Zapata F."/>
        </authorList>
    </citation>
    <scope>NUCLEOTIDE SEQUENCE</scope>
    <source>
        <strain evidence="7">UCBG92.1500</strain>
        <tissue evidence="7">Leaf</tissue>
    </source>
</reference>
<dbReference type="SUPFAM" id="SSF90209">
    <property type="entry name" value="Ran binding protein zinc finger-like"/>
    <property type="match status" value="3"/>
</dbReference>
<dbReference type="PANTHER" id="PTHR23111:SF23">
    <property type="entry name" value="RAN BP2_NZF ZINC FINGER-LIKE SUPERFAMILY PROTEIN"/>
    <property type="match status" value="1"/>
</dbReference>